<dbReference type="PANTHER" id="PTHR47254:SF1">
    <property type="entry name" value="CELL WALL MANNOPROTEIN CIS3-RELATED"/>
    <property type="match status" value="1"/>
</dbReference>
<evidence type="ECO:0000256" key="4">
    <source>
        <dbReference type="ARBA" id="ARBA00022729"/>
    </source>
</evidence>
<evidence type="ECO:0000256" key="6">
    <source>
        <dbReference type="SAM" id="MobiDB-lite"/>
    </source>
</evidence>
<gene>
    <name evidence="9" type="ORF">JI435_101350</name>
</gene>
<reference evidence="10" key="1">
    <citation type="journal article" date="2021" name="BMC Genomics">
        <title>Chromosome-level genome assembly and manually-curated proteome of model necrotroph Parastagonospora nodorum Sn15 reveals a genome-wide trove of candidate effector homologs, and redundancy of virulence-related functions within an accessory chromosome.</title>
        <authorList>
            <person name="Bertazzoni S."/>
            <person name="Jones D.A.B."/>
            <person name="Phan H.T."/>
            <person name="Tan K.-C."/>
            <person name="Hane J.K."/>
        </authorList>
    </citation>
    <scope>NUCLEOTIDE SEQUENCE [LARGE SCALE GENOMIC DNA]</scope>
    <source>
        <strain evidence="10">SN15 / ATCC MYA-4574 / FGSC 10173)</strain>
    </source>
</reference>
<feature type="chain" id="PRO_5034214115" description="Cell wall mannoprotein PIR1-like C-terminal domain-containing protein" evidence="7">
    <location>
        <begin position="19"/>
        <end position="273"/>
    </location>
</feature>
<name>A0A7U2I7S8_PHANO</name>
<keyword evidence="3" id="KW-0964">Secreted</keyword>
<evidence type="ECO:0000256" key="3">
    <source>
        <dbReference type="ARBA" id="ARBA00022525"/>
    </source>
</evidence>
<dbReference type="GO" id="GO:0031505">
    <property type="term" value="P:fungal-type cell wall organization"/>
    <property type="evidence" value="ECO:0007669"/>
    <property type="project" value="UniProtKB-ARBA"/>
</dbReference>
<feature type="signal peptide" evidence="7">
    <location>
        <begin position="1"/>
        <end position="18"/>
    </location>
</feature>
<keyword evidence="2" id="KW-0134">Cell wall</keyword>
<feature type="compositionally biased region" description="Low complexity" evidence="6">
    <location>
        <begin position="216"/>
        <end position="240"/>
    </location>
</feature>
<comment type="similarity">
    <text evidence="5">Belongs to the PIR protein family.</text>
</comment>
<comment type="subcellular location">
    <subcellularLocation>
        <location evidence="1">Secreted</location>
        <location evidence="1">Cell wall</location>
    </subcellularLocation>
</comment>
<dbReference type="EMBL" id="CP069037">
    <property type="protein sequence ID" value="QRD03352.1"/>
    <property type="molecule type" value="Genomic_DNA"/>
</dbReference>
<evidence type="ECO:0000256" key="1">
    <source>
        <dbReference type="ARBA" id="ARBA00004191"/>
    </source>
</evidence>
<evidence type="ECO:0000313" key="9">
    <source>
        <dbReference type="EMBL" id="QRD03352.1"/>
    </source>
</evidence>
<protein>
    <recommendedName>
        <fullName evidence="8">Cell wall mannoprotein PIR1-like C-terminal domain-containing protein</fullName>
    </recommendedName>
</protein>
<evidence type="ECO:0000313" key="10">
    <source>
        <dbReference type="Proteomes" id="UP000663193"/>
    </source>
</evidence>
<evidence type="ECO:0000256" key="7">
    <source>
        <dbReference type="SAM" id="SignalP"/>
    </source>
</evidence>
<dbReference type="AlphaFoldDB" id="A0A7U2I7S8"/>
<organism evidence="9 10">
    <name type="scientific">Phaeosphaeria nodorum (strain SN15 / ATCC MYA-4574 / FGSC 10173)</name>
    <name type="common">Glume blotch fungus</name>
    <name type="synonym">Parastagonospora nodorum</name>
    <dbReference type="NCBI Taxonomy" id="321614"/>
    <lineage>
        <taxon>Eukaryota</taxon>
        <taxon>Fungi</taxon>
        <taxon>Dikarya</taxon>
        <taxon>Ascomycota</taxon>
        <taxon>Pezizomycotina</taxon>
        <taxon>Dothideomycetes</taxon>
        <taxon>Pleosporomycetidae</taxon>
        <taxon>Pleosporales</taxon>
        <taxon>Pleosporineae</taxon>
        <taxon>Phaeosphaeriaceae</taxon>
        <taxon>Parastagonospora</taxon>
    </lineage>
</organism>
<dbReference type="KEGG" id="pno:SNOG_10135"/>
<dbReference type="Pfam" id="PF22799">
    <property type="entry name" value="PIR1-like_C"/>
    <property type="match status" value="1"/>
</dbReference>
<dbReference type="OrthoDB" id="5415592at2759"/>
<keyword evidence="4 7" id="KW-0732">Signal</keyword>
<dbReference type="Proteomes" id="UP000663193">
    <property type="component" value="Chromosome 15"/>
</dbReference>
<evidence type="ECO:0000259" key="8">
    <source>
        <dbReference type="Pfam" id="PF22799"/>
    </source>
</evidence>
<sequence>MRTSTILAPLFLAATSIAQGVEEGIAPSQGPPSGCEPNANGNFTIGTLKVHHATEKRESASEAADGALVCNLEDGILRDRDGRTGSVVANRQFQFDGPPQAGAIYTGGFSICSNGSLAIGGSTRWWQCSSGGFYNLYDEWIGDQCEEIRIQVTFPQKPSPSASASTSSVTSTAVVSSLSVSVATVESSLATISGAVSTVSKSAVGPSASFASSNVSMTGSVTGSPSSTRSSSAGQTGAADAPPAGGAAAASFGIAKGSMLGAFIVIFGAALVL</sequence>
<dbReference type="VEuPathDB" id="FungiDB:JI435_101350"/>
<feature type="domain" description="Cell wall mannoprotein PIR1-like C-terminal" evidence="8">
    <location>
        <begin position="75"/>
        <end position="148"/>
    </location>
</feature>
<dbReference type="InterPro" id="IPR054508">
    <property type="entry name" value="PIR1-like_C"/>
</dbReference>
<accession>A0A7U2I7S8</accession>
<dbReference type="RefSeq" id="XP_001800417.1">
    <property type="nucleotide sequence ID" value="XM_001800365.1"/>
</dbReference>
<evidence type="ECO:0000256" key="5">
    <source>
        <dbReference type="ARBA" id="ARBA00038219"/>
    </source>
</evidence>
<feature type="region of interest" description="Disordered" evidence="6">
    <location>
        <begin position="214"/>
        <end position="240"/>
    </location>
</feature>
<evidence type="ECO:0000256" key="2">
    <source>
        <dbReference type="ARBA" id="ARBA00022512"/>
    </source>
</evidence>
<proteinExistence type="inferred from homology"/>
<dbReference type="InterPro" id="IPR051153">
    <property type="entry name" value="Yeast_CWMannoprotein_PIR"/>
</dbReference>
<keyword evidence="10" id="KW-1185">Reference proteome</keyword>
<dbReference type="PANTHER" id="PTHR47254">
    <property type="entry name" value="CELL WALL MANNOPROTEIN CIS3-RELATED"/>
    <property type="match status" value="1"/>
</dbReference>